<protein>
    <submittedName>
        <fullName evidence="1">Uncharacterized protein</fullName>
    </submittedName>
</protein>
<dbReference type="EMBL" id="FMJD01000003">
    <property type="protein sequence ID" value="SCM73457.1"/>
    <property type="molecule type" value="Genomic_DNA"/>
</dbReference>
<organism evidence="1">
    <name type="scientific">uncultured Pleomorphomonas sp</name>
    <dbReference type="NCBI Taxonomy" id="442121"/>
    <lineage>
        <taxon>Bacteria</taxon>
        <taxon>Pseudomonadati</taxon>
        <taxon>Pseudomonadota</taxon>
        <taxon>Alphaproteobacteria</taxon>
        <taxon>Hyphomicrobiales</taxon>
        <taxon>Pleomorphomonadaceae</taxon>
        <taxon>Pleomorphomonas</taxon>
        <taxon>environmental samples</taxon>
    </lineage>
</organism>
<sequence length="97" mass="10857">MSEAPIVSFPLIAGRDGMFDGVRLVFRYRLGQYDFTEEEVTEILGGNRALLEGYCKFLSDSERAEFGPRQDDVLSGVKAILRQGLDKLADAKRLDGR</sequence>
<evidence type="ECO:0000313" key="1">
    <source>
        <dbReference type="EMBL" id="SCM73457.1"/>
    </source>
</evidence>
<name>A0A212L7K4_9HYPH</name>
<dbReference type="AlphaFoldDB" id="A0A212L7K4"/>
<gene>
    <name evidence="1" type="ORF">KL86PLE_110075</name>
</gene>
<dbReference type="RefSeq" id="WP_288199497.1">
    <property type="nucleotide sequence ID" value="NZ_LT608334.1"/>
</dbReference>
<accession>A0A212L7K4</accession>
<reference evidence="1" key="1">
    <citation type="submission" date="2016-08" db="EMBL/GenBank/DDBJ databases">
        <authorList>
            <person name="Seilhamer J.J."/>
        </authorList>
    </citation>
    <scope>NUCLEOTIDE SEQUENCE</scope>
    <source>
        <strain evidence="1">86</strain>
    </source>
</reference>
<proteinExistence type="predicted"/>